<accession>A0A0V0SX84</accession>
<gene>
    <name evidence="1" type="ORF">T05_9560</name>
</gene>
<reference evidence="1 2" key="1">
    <citation type="submission" date="2015-01" db="EMBL/GenBank/DDBJ databases">
        <title>Evolution of Trichinella species and genotypes.</title>
        <authorList>
            <person name="Korhonen P.K."/>
            <person name="Edoardo P."/>
            <person name="Giuseppe L.R."/>
            <person name="Gasser R.B."/>
        </authorList>
    </citation>
    <scope>NUCLEOTIDE SEQUENCE [LARGE SCALE GENOMIC DNA]</scope>
    <source>
        <strain evidence="1">ISS417</strain>
    </source>
</reference>
<dbReference type="Proteomes" id="UP000055048">
    <property type="component" value="Unassembled WGS sequence"/>
</dbReference>
<keyword evidence="2" id="KW-1185">Reference proteome</keyword>
<name>A0A0V0SX84_9BILA</name>
<organism evidence="1 2">
    <name type="scientific">Trichinella murrelli</name>
    <dbReference type="NCBI Taxonomy" id="144512"/>
    <lineage>
        <taxon>Eukaryota</taxon>
        <taxon>Metazoa</taxon>
        <taxon>Ecdysozoa</taxon>
        <taxon>Nematoda</taxon>
        <taxon>Enoplea</taxon>
        <taxon>Dorylaimia</taxon>
        <taxon>Trichinellida</taxon>
        <taxon>Trichinellidae</taxon>
        <taxon>Trichinella</taxon>
    </lineage>
</organism>
<dbReference type="AlphaFoldDB" id="A0A0V0SX84"/>
<sequence>MDYLGSDRPQSSFIINSTSRFEKRLLIGVNPLEQGEPNFFIIDPLWITWGQIDPKFIKNPPS</sequence>
<comment type="caution">
    <text evidence="1">The sequence shown here is derived from an EMBL/GenBank/DDBJ whole genome shotgun (WGS) entry which is preliminary data.</text>
</comment>
<evidence type="ECO:0000313" key="1">
    <source>
        <dbReference type="EMBL" id="KRX31292.1"/>
    </source>
</evidence>
<proteinExistence type="predicted"/>
<protein>
    <submittedName>
        <fullName evidence="1">Uncharacterized protein</fullName>
    </submittedName>
</protein>
<evidence type="ECO:0000313" key="2">
    <source>
        <dbReference type="Proteomes" id="UP000055048"/>
    </source>
</evidence>
<dbReference type="EMBL" id="JYDJ01001868">
    <property type="protein sequence ID" value="KRX31292.1"/>
    <property type="molecule type" value="Genomic_DNA"/>
</dbReference>